<gene>
    <name evidence="3" type="ORF">Ga0080559_TMP2958</name>
</gene>
<dbReference type="RefSeq" id="WP_017468238.1">
    <property type="nucleotide sequence ID" value="NZ_BMEW01000007.1"/>
</dbReference>
<protein>
    <submittedName>
        <fullName evidence="3">Cell Wall Hydrolase</fullName>
    </submittedName>
</protein>
<keyword evidence="4" id="KW-1185">Reference proteome</keyword>
<dbReference type="InterPro" id="IPR042047">
    <property type="entry name" value="SleB_dom1"/>
</dbReference>
<dbReference type="STRING" id="1229727.Ga0080559_TMP2958"/>
<dbReference type="KEGG" id="tpro:Ga0080559_TMP2958"/>
<dbReference type="AlphaFoldDB" id="A0A1U7D6G5"/>
<accession>A0A1U7D6G5</accession>
<reference evidence="3 4" key="1">
    <citation type="submission" date="2016-03" db="EMBL/GenBank/DDBJ databases">
        <title>Deep-sea bacteria in the southern Pacific.</title>
        <authorList>
            <person name="Tang K."/>
        </authorList>
    </citation>
    <scope>NUCLEOTIDE SEQUENCE [LARGE SCALE GENOMIC DNA]</scope>
    <source>
        <strain evidence="3 4">JLT2016</strain>
    </source>
</reference>
<keyword evidence="1" id="KW-0732">Signal</keyword>
<feature type="chain" id="PRO_5010525684" evidence="1">
    <location>
        <begin position="21"/>
        <end position="209"/>
    </location>
</feature>
<evidence type="ECO:0000256" key="1">
    <source>
        <dbReference type="SAM" id="SignalP"/>
    </source>
</evidence>
<feature type="domain" description="Cell wall hydrolase SleB" evidence="2">
    <location>
        <begin position="91"/>
        <end position="200"/>
    </location>
</feature>
<dbReference type="OrthoDB" id="9785345at2"/>
<dbReference type="Pfam" id="PF07486">
    <property type="entry name" value="Hydrolase_2"/>
    <property type="match status" value="1"/>
</dbReference>
<dbReference type="Gene3D" id="1.10.10.2520">
    <property type="entry name" value="Cell wall hydrolase SleB, domain 1"/>
    <property type="match status" value="1"/>
</dbReference>
<keyword evidence="3" id="KW-0378">Hydrolase</keyword>
<evidence type="ECO:0000313" key="3">
    <source>
        <dbReference type="EMBL" id="APX23754.1"/>
    </source>
</evidence>
<dbReference type="Proteomes" id="UP000186559">
    <property type="component" value="Chromosome"/>
</dbReference>
<dbReference type="InterPro" id="IPR011105">
    <property type="entry name" value="Cell_wall_hydrolase_SleB"/>
</dbReference>
<dbReference type="EMBL" id="CP014796">
    <property type="protein sequence ID" value="APX23754.1"/>
    <property type="molecule type" value="Genomic_DNA"/>
</dbReference>
<dbReference type="GO" id="GO:0016787">
    <property type="term" value="F:hydrolase activity"/>
    <property type="evidence" value="ECO:0007669"/>
    <property type="project" value="UniProtKB-KW"/>
</dbReference>
<name>A0A1U7D6G5_9RHOB</name>
<evidence type="ECO:0000259" key="2">
    <source>
        <dbReference type="Pfam" id="PF07486"/>
    </source>
</evidence>
<feature type="signal peptide" evidence="1">
    <location>
        <begin position="1"/>
        <end position="20"/>
    </location>
</feature>
<sequence length="209" mass="22443" precursor="true">MIKAAMLALAALVAAGPVTAEISQDSIRHLVKLEQRGLRSAQQAHLDGLIMPVSTGGTVSYDKAWVSEQPKASGGAQWQCLTEALYFEARGESLKGQFAVAEVILNRVDSPRFPDSVCGVVNQGTGRKYACQFTYTCDGLPEHINEPGAYAEVAKVAKAMLSGAPRELTNGATYYHTTAVSPSWASAFTRTANIGVHRFYRAGYRVSSN</sequence>
<organism evidence="3 4">
    <name type="scientific">Salipiger profundus</name>
    <dbReference type="NCBI Taxonomy" id="1229727"/>
    <lineage>
        <taxon>Bacteria</taxon>
        <taxon>Pseudomonadati</taxon>
        <taxon>Pseudomonadota</taxon>
        <taxon>Alphaproteobacteria</taxon>
        <taxon>Rhodobacterales</taxon>
        <taxon>Roseobacteraceae</taxon>
        <taxon>Salipiger</taxon>
    </lineage>
</organism>
<proteinExistence type="predicted"/>
<evidence type="ECO:0000313" key="4">
    <source>
        <dbReference type="Proteomes" id="UP000186559"/>
    </source>
</evidence>